<dbReference type="SMART" id="SM00448">
    <property type="entry name" value="REC"/>
    <property type="match status" value="1"/>
</dbReference>
<dbReference type="PANTHER" id="PTHR44591:SF22">
    <property type="entry name" value="CHEY SUBFAMILY"/>
    <property type="match status" value="1"/>
</dbReference>
<dbReference type="SUPFAM" id="SSF52172">
    <property type="entry name" value="CheY-like"/>
    <property type="match status" value="1"/>
</dbReference>
<dbReference type="Pfam" id="PF00072">
    <property type="entry name" value="Response_reg"/>
    <property type="match status" value="1"/>
</dbReference>
<feature type="modified residue" description="4-aspartylphosphate" evidence="2">
    <location>
        <position position="54"/>
    </location>
</feature>
<name>A0ABT8FZE0_9MICO</name>
<feature type="domain" description="Response regulatory" evidence="3">
    <location>
        <begin position="4"/>
        <end position="116"/>
    </location>
</feature>
<evidence type="ECO:0000256" key="1">
    <source>
        <dbReference type="ARBA" id="ARBA00022553"/>
    </source>
</evidence>
<comment type="caution">
    <text evidence="4">The sequence shown here is derived from an EMBL/GenBank/DDBJ whole genome shotgun (WGS) entry which is preliminary data.</text>
</comment>
<dbReference type="Gene3D" id="3.40.50.2300">
    <property type="match status" value="1"/>
</dbReference>
<sequence length="120" mass="12387">MTRVVLVVDDEADIRAIARVALETIAGWRMLEATSGDQALAALAGGVPDAVLMDHLLTGEDGLMVAARLRQEAGLTGVPILMMSAASTAPTSDDVDGFIAKPFNPRTLAAQISAAAGWNA</sequence>
<protein>
    <submittedName>
        <fullName evidence="4">Response regulator</fullName>
    </submittedName>
</protein>
<evidence type="ECO:0000259" key="3">
    <source>
        <dbReference type="PROSITE" id="PS50110"/>
    </source>
</evidence>
<dbReference type="InterPro" id="IPR001789">
    <property type="entry name" value="Sig_transdc_resp-reg_receiver"/>
</dbReference>
<evidence type="ECO:0000256" key="2">
    <source>
        <dbReference type="PROSITE-ProRule" id="PRU00169"/>
    </source>
</evidence>
<dbReference type="InterPro" id="IPR011006">
    <property type="entry name" value="CheY-like_superfamily"/>
</dbReference>
<dbReference type="RefSeq" id="WP_301126673.1">
    <property type="nucleotide sequence ID" value="NZ_JAUHPV010000002.1"/>
</dbReference>
<accession>A0ABT8FZE0</accession>
<keyword evidence="5" id="KW-1185">Reference proteome</keyword>
<dbReference type="InterPro" id="IPR050595">
    <property type="entry name" value="Bact_response_regulator"/>
</dbReference>
<evidence type="ECO:0000313" key="5">
    <source>
        <dbReference type="Proteomes" id="UP001172738"/>
    </source>
</evidence>
<dbReference type="PANTHER" id="PTHR44591">
    <property type="entry name" value="STRESS RESPONSE REGULATOR PROTEIN 1"/>
    <property type="match status" value="1"/>
</dbReference>
<proteinExistence type="predicted"/>
<evidence type="ECO:0000313" key="4">
    <source>
        <dbReference type="EMBL" id="MDN4472259.1"/>
    </source>
</evidence>
<dbReference type="PROSITE" id="PS50110">
    <property type="entry name" value="RESPONSE_REGULATORY"/>
    <property type="match status" value="1"/>
</dbReference>
<keyword evidence="1 2" id="KW-0597">Phosphoprotein</keyword>
<dbReference type="EMBL" id="JAUHPV010000002">
    <property type="protein sequence ID" value="MDN4472259.1"/>
    <property type="molecule type" value="Genomic_DNA"/>
</dbReference>
<dbReference type="Proteomes" id="UP001172738">
    <property type="component" value="Unassembled WGS sequence"/>
</dbReference>
<gene>
    <name evidence="4" type="ORF">QQX04_04540</name>
</gene>
<reference evidence="4" key="1">
    <citation type="submission" date="2023-06" db="EMBL/GenBank/DDBJ databases">
        <title>SYSU T00b26.</title>
        <authorList>
            <person name="Gao L."/>
            <person name="Fang B.-Z."/>
            <person name="Li W.-J."/>
        </authorList>
    </citation>
    <scope>NUCLEOTIDE SEQUENCE</scope>
    <source>
        <strain evidence="4">SYSU T00b26</strain>
    </source>
</reference>
<organism evidence="4 5">
    <name type="scientific">Demequina zhanjiangensis</name>
    <dbReference type="NCBI Taxonomy" id="3051659"/>
    <lineage>
        <taxon>Bacteria</taxon>
        <taxon>Bacillati</taxon>
        <taxon>Actinomycetota</taxon>
        <taxon>Actinomycetes</taxon>
        <taxon>Micrococcales</taxon>
        <taxon>Demequinaceae</taxon>
        <taxon>Demequina</taxon>
    </lineage>
</organism>